<evidence type="ECO:0000256" key="3">
    <source>
        <dbReference type="ARBA" id="ARBA00022630"/>
    </source>
</evidence>
<keyword evidence="9" id="KW-0812">Transmembrane</keyword>
<feature type="domain" description="External alternative NADH-ubiquinone oxidoreductase-like C-terminal" evidence="11">
    <location>
        <begin position="350"/>
        <end position="407"/>
    </location>
</feature>
<evidence type="ECO:0000256" key="5">
    <source>
        <dbReference type="ARBA" id="ARBA00022946"/>
    </source>
</evidence>
<evidence type="ECO:0000259" key="11">
    <source>
        <dbReference type="Pfam" id="PF22366"/>
    </source>
</evidence>
<keyword evidence="4" id="KW-0274">FAD</keyword>
<dbReference type="KEGG" id="nso:NIASO_16745"/>
<keyword evidence="9" id="KW-0472">Membrane</keyword>
<feature type="domain" description="FAD/NAD(P)-binding" evidence="10">
    <location>
        <begin position="6"/>
        <end position="328"/>
    </location>
</feature>
<dbReference type="Pfam" id="PF07992">
    <property type="entry name" value="Pyr_redox_2"/>
    <property type="match status" value="1"/>
</dbReference>
<dbReference type="OrthoDB" id="9781621at2"/>
<protein>
    <recommendedName>
        <fullName evidence="2">NADH:ubiquinone reductase (non-electrogenic)</fullName>
        <ecNumber evidence="2">1.6.5.9</ecNumber>
    </recommendedName>
</protein>
<evidence type="ECO:0000256" key="6">
    <source>
        <dbReference type="ARBA" id="ARBA00023002"/>
    </source>
</evidence>
<dbReference type="InterPro" id="IPR023753">
    <property type="entry name" value="FAD/NAD-binding_dom"/>
</dbReference>
<dbReference type="SUPFAM" id="SSF51905">
    <property type="entry name" value="FAD/NAD(P)-binding domain"/>
    <property type="match status" value="2"/>
</dbReference>
<evidence type="ECO:0000256" key="1">
    <source>
        <dbReference type="ARBA" id="ARBA00005272"/>
    </source>
</evidence>
<evidence type="ECO:0000313" key="13">
    <source>
        <dbReference type="Proteomes" id="UP000003586"/>
    </source>
</evidence>
<dbReference type="InterPro" id="IPR045024">
    <property type="entry name" value="NDH-2"/>
</dbReference>
<dbReference type="EMBL" id="CP007035">
    <property type="protein sequence ID" value="AHF16360.1"/>
    <property type="molecule type" value="Genomic_DNA"/>
</dbReference>
<dbReference type="HOGENOM" id="CLU_021377_7_1_10"/>
<dbReference type="Gene3D" id="3.50.50.100">
    <property type="match status" value="1"/>
</dbReference>
<dbReference type="PANTHER" id="PTHR43706:SF47">
    <property type="entry name" value="EXTERNAL NADH-UBIQUINONE OXIDOREDUCTASE 1, MITOCHONDRIAL-RELATED"/>
    <property type="match status" value="1"/>
</dbReference>
<evidence type="ECO:0000256" key="2">
    <source>
        <dbReference type="ARBA" id="ARBA00012637"/>
    </source>
</evidence>
<evidence type="ECO:0000256" key="9">
    <source>
        <dbReference type="SAM" id="Phobius"/>
    </source>
</evidence>
<gene>
    <name evidence="12" type="ORF">NIASO_16745</name>
</gene>
<keyword evidence="7" id="KW-0520">NAD</keyword>
<keyword evidence="3" id="KW-0285">Flavoprotein</keyword>
<organism evidence="12 13">
    <name type="scientific">Niabella soli DSM 19437</name>
    <dbReference type="NCBI Taxonomy" id="929713"/>
    <lineage>
        <taxon>Bacteria</taxon>
        <taxon>Pseudomonadati</taxon>
        <taxon>Bacteroidota</taxon>
        <taxon>Chitinophagia</taxon>
        <taxon>Chitinophagales</taxon>
        <taxon>Chitinophagaceae</taxon>
        <taxon>Niabella</taxon>
    </lineage>
</organism>
<dbReference type="GO" id="GO:0050136">
    <property type="term" value="F:NADH dehydrogenase (quinone) (non-electrogenic) activity"/>
    <property type="evidence" value="ECO:0007669"/>
    <property type="project" value="UniProtKB-EC"/>
</dbReference>
<keyword evidence="5" id="KW-0809">Transit peptide</keyword>
<dbReference type="AlphaFoldDB" id="W0EZX8"/>
<accession>W0EZX8</accession>
<evidence type="ECO:0000313" key="12">
    <source>
        <dbReference type="EMBL" id="AHF16360.1"/>
    </source>
</evidence>
<comment type="similarity">
    <text evidence="1">Belongs to the NADH dehydrogenase family.</text>
</comment>
<dbReference type="PRINTS" id="PR00411">
    <property type="entry name" value="PNDRDTASEI"/>
</dbReference>
<dbReference type="Proteomes" id="UP000003586">
    <property type="component" value="Chromosome"/>
</dbReference>
<dbReference type="InterPro" id="IPR036188">
    <property type="entry name" value="FAD/NAD-bd_sf"/>
</dbReference>
<dbReference type="EC" id="1.6.5.9" evidence="2"/>
<dbReference type="eggNOG" id="COG1252">
    <property type="taxonomic scope" value="Bacteria"/>
</dbReference>
<keyword evidence="13" id="KW-1185">Reference proteome</keyword>
<dbReference type="PANTHER" id="PTHR43706">
    <property type="entry name" value="NADH DEHYDROGENASE"/>
    <property type="match status" value="1"/>
</dbReference>
<keyword evidence="9" id="KW-1133">Transmembrane helix</keyword>
<sequence length="431" mass="48001">MDQSSKKVIVIGGGFAGLNLVMQLKNKPGFDVTLVDKNNYNFFPPLLYQVATGFLEPSSISYPFRRFLRGKHNVHFRMADLLKILPDENKVILSNGELAYDYLVLATGAASNFFGLENVEQHAIPMKTLSDALYMRNTLLDRLEEATRIQDLDRIKKLATIVVAGAGPTGVELSGMFAEMRIKIVQKDYPELAGRQVGKIYLVDGGKAVLGPMSEQSQHYSKESLEKLGVIIKLGTTVKDFKDDTVFLSDGTTIATTTLIWAAGVTAQTFEGIPTEAYGRARRMLVDAFNKINGFSNIYALGDTCIQTTDPAFPNGHPQLAQVAIQQAKNLGKNLLLPEGSRKPFIYNDKGSMAIIGRNKAVADLEKPKLHFNGFIAWLIWLFIHVMSLLNFRNRLRTLYNWVGAYFTMDQYFRMIIRAGDQQPGKQNDAG</sequence>
<dbReference type="InterPro" id="IPR054585">
    <property type="entry name" value="NDH2-like_C"/>
</dbReference>
<evidence type="ECO:0000256" key="8">
    <source>
        <dbReference type="ARBA" id="ARBA00047599"/>
    </source>
</evidence>
<proteinExistence type="inferred from homology"/>
<evidence type="ECO:0000256" key="7">
    <source>
        <dbReference type="ARBA" id="ARBA00023027"/>
    </source>
</evidence>
<name>W0EZX8_9BACT</name>
<comment type="catalytic activity">
    <reaction evidence="8">
        <text>a quinone + NADH + H(+) = a quinol + NAD(+)</text>
        <dbReference type="Rhea" id="RHEA:46160"/>
        <dbReference type="ChEBI" id="CHEBI:15378"/>
        <dbReference type="ChEBI" id="CHEBI:24646"/>
        <dbReference type="ChEBI" id="CHEBI:57540"/>
        <dbReference type="ChEBI" id="CHEBI:57945"/>
        <dbReference type="ChEBI" id="CHEBI:132124"/>
        <dbReference type="EC" id="1.6.5.9"/>
    </reaction>
</comment>
<evidence type="ECO:0000259" key="10">
    <source>
        <dbReference type="Pfam" id="PF07992"/>
    </source>
</evidence>
<evidence type="ECO:0000256" key="4">
    <source>
        <dbReference type="ARBA" id="ARBA00022827"/>
    </source>
</evidence>
<keyword evidence="6" id="KW-0560">Oxidoreductase</keyword>
<feature type="transmembrane region" description="Helical" evidence="9">
    <location>
        <begin position="375"/>
        <end position="392"/>
    </location>
</feature>
<dbReference type="Pfam" id="PF22366">
    <property type="entry name" value="NDH2_C"/>
    <property type="match status" value="1"/>
</dbReference>
<reference evidence="12 13" key="1">
    <citation type="submission" date="2013-12" db="EMBL/GenBank/DDBJ databases">
        <authorList>
            <consortium name="DOE Joint Genome Institute"/>
            <person name="Eisen J."/>
            <person name="Huntemann M."/>
            <person name="Han J."/>
            <person name="Chen A."/>
            <person name="Kyrpides N."/>
            <person name="Mavromatis K."/>
            <person name="Markowitz V."/>
            <person name="Palaniappan K."/>
            <person name="Ivanova N."/>
            <person name="Schaumberg A."/>
            <person name="Pati A."/>
            <person name="Liolios K."/>
            <person name="Nordberg H.P."/>
            <person name="Cantor M.N."/>
            <person name="Hua S.X."/>
            <person name="Woyke T."/>
        </authorList>
    </citation>
    <scope>NUCLEOTIDE SEQUENCE [LARGE SCALE GENOMIC DNA]</scope>
    <source>
        <strain evidence="13">DSM 19437</strain>
    </source>
</reference>
<dbReference type="RefSeq" id="WP_008587393.1">
    <property type="nucleotide sequence ID" value="NZ_CP007035.1"/>
</dbReference>
<dbReference type="PRINTS" id="PR00368">
    <property type="entry name" value="FADPNR"/>
</dbReference>
<dbReference type="STRING" id="929713.NIASO_16745"/>